<dbReference type="GO" id="GO:0009265">
    <property type="term" value="P:2'-deoxyribonucleotide biosynthetic process"/>
    <property type="evidence" value="ECO:0007669"/>
    <property type="project" value="TreeGrafter"/>
</dbReference>
<dbReference type="EMBL" id="BARV01005537">
    <property type="protein sequence ID" value="GAI15955.1"/>
    <property type="molecule type" value="Genomic_DNA"/>
</dbReference>
<reference evidence="1" key="1">
    <citation type="journal article" date="2014" name="Front. Microbiol.">
        <title>High frequency of phylogenetically diverse reductive dehalogenase-homologous genes in deep subseafloor sedimentary metagenomes.</title>
        <authorList>
            <person name="Kawai M."/>
            <person name="Futagami T."/>
            <person name="Toyoda A."/>
            <person name="Takaki Y."/>
            <person name="Nishi S."/>
            <person name="Hori S."/>
            <person name="Arai W."/>
            <person name="Tsubouchi T."/>
            <person name="Morono Y."/>
            <person name="Uchiyama I."/>
            <person name="Ito T."/>
            <person name="Fujiyama A."/>
            <person name="Inagaki F."/>
            <person name="Takami H."/>
        </authorList>
    </citation>
    <scope>NUCLEOTIDE SEQUENCE</scope>
    <source>
        <strain evidence="1">Expedition CK06-06</strain>
    </source>
</reference>
<dbReference type="Pfam" id="PF13597">
    <property type="entry name" value="NRDD"/>
    <property type="match status" value="1"/>
</dbReference>
<dbReference type="GO" id="GO:0008998">
    <property type="term" value="F:ribonucleoside-triphosphate reductase (thioredoxin) activity"/>
    <property type="evidence" value="ECO:0007669"/>
    <property type="project" value="InterPro"/>
</dbReference>
<evidence type="ECO:0000313" key="1">
    <source>
        <dbReference type="EMBL" id="GAI15955.1"/>
    </source>
</evidence>
<dbReference type="PANTHER" id="PTHR21075">
    <property type="entry name" value="ANAEROBIC RIBONUCLEOSIDE-TRIPHOSPHATE REDUCTASE"/>
    <property type="match status" value="1"/>
</dbReference>
<proteinExistence type="predicted"/>
<organism evidence="1">
    <name type="scientific">marine sediment metagenome</name>
    <dbReference type="NCBI Taxonomy" id="412755"/>
    <lineage>
        <taxon>unclassified sequences</taxon>
        <taxon>metagenomes</taxon>
        <taxon>ecological metagenomes</taxon>
    </lineage>
</organism>
<name>X1MMR9_9ZZZZ</name>
<dbReference type="AlphaFoldDB" id="X1MMR9"/>
<accession>X1MMR9</accession>
<dbReference type="GO" id="GO:0004748">
    <property type="term" value="F:ribonucleoside-diphosphate reductase activity, thioredoxin disulfide as acceptor"/>
    <property type="evidence" value="ECO:0007669"/>
    <property type="project" value="TreeGrafter"/>
</dbReference>
<comment type="caution">
    <text evidence="1">The sequence shown here is derived from an EMBL/GenBank/DDBJ whole genome shotgun (WGS) entry which is preliminary data.</text>
</comment>
<sequence length="118" mass="13729">MNFTDDIFEALELQDEIQTKYTGGVVLHIFAGERINDYNIIKVLVRKICENYHLPYFTFTPTFSVCPTHGYLSGEHNECPKCGAQSEIYSRVVGYLRPVKQWNKGKKSEFKLRKTFKV</sequence>
<dbReference type="PANTHER" id="PTHR21075:SF0">
    <property type="entry name" value="ANAEROBIC RIBONUCLEOSIDE-TRIPHOSPHATE REDUCTASE"/>
    <property type="match status" value="1"/>
</dbReference>
<dbReference type="GO" id="GO:0006260">
    <property type="term" value="P:DNA replication"/>
    <property type="evidence" value="ECO:0007669"/>
    <property type="project" value="InterPro"/>
</dbReference>
<dbReference type="InterPro" id="IPR012833">
    <property type="entry name" value="NrdD"/>
</dbReference>
<protein>
    <submittedName>
        <fullName evidence="1">Uncharacterized protein</fullName>
    </submittedName>
</protein>
<dbReference type="Gene3D" id="3.20.70.20">
    <property type="match status" value="1"/>
</dbReference>
<dbReference type="GO" id="GO:0031250">
    <property type="term" value="C:anaerobic ribonucleoside-triphosphate reductase complex"/>
    <property type="evidence" value="ECO:0007669"/>
    <property type="project" value="TreeGrafter"/>
</dbReference>
<dbReference type="SUPFAM" id="SSF51998">
    <property type="entry name" value="PFL-like glycyl radical enzymes"/>
    <property type="match status" value="1"/>
</dbReference>
<gene>
    <name evidence="1" type="ORF">S06H3_11435</name>
</gene>